<keyword evidence="5" id="KW-0998">Cell outer membrane</keyword>
<evidence type="ECO:0000256" key="5">
    <source>
        <dbReference type="ARBA" id="ARBA00023237"/>
    </source>
</evidence>
<proteinExistence type="predicted"/>
<evidence type="ECO:0000256" key="6">
    <source>
        <dbReference type="ARBA" id="ARBA00023288"/>
    </source>
</evidence>
<dbReference type="Pfam" id="PF13627">
    <property type="entry name" value="LptM_cons"/>
    <property type="match status" value="1"/>
</dbReference>
<dbReference type="RefSeq" id="WP_073276109.1">
    <property type="nucleotide sequence ID" value="NZ_FQVA01000003.1"/>
</dbReference>
<dbReference type="GO" id="GO:0009279">
    <property type="term" value="C:cell outer membrane"/>
    <property type="evidence" value="ECO:0007669"/>
    <property type="project" value="UniProtKB-SubCell"/>
</dbReference>
<feature type="compositionally biased region" description="Low complexity" evidence="7">
    <location>
        <begin position="63"/>
        <end position="80"/>
    </location>
</feature>
<keyword evidence="3" id="KW-0472">Membrane</keyword>
<evidence type="ECO:0000313" key="9">
    <source>
        <dbReference type="Proteomes" id="UP000184170"/>
    </source>
</evidence>
<dbReference type="NCBIfam" id="NF047847">
    <property type="entry name" value="SS_mature_LptM"/>
    <property type="match status" value="1"/>
</dbReference>
<organism evidence="8 9">
    <name type="scientific">Microbulbifer donghaiensis</name>
    <dbReference type="NCBI Taxonomy" id="494016"/>
    <lineage>
        <taxon>Bacteria</taxon>
        <taxon>Pseudomonadati</taxon>
        <taxon>Pseudomonadota</taxon>
        <taxon>Gammaproteobacteria</taxon>
        <taxon>Cellvibrionales</taxon>
        <taxon>Microbulbiferaceae</taxon>
        <taxon>Microbulbifer</taxon>
    </lineage>
</organism>
<evidence type="ECO:0000256" key="4">
    <source>
        <dbReference type="ARBA" id="ARBA00023139"/>
    </source>
</evidence>
<accession>A0A1M5EQ42</accession>
<dbReference type="STRING" id="494016.SAMN04487965_2765"/>
<protein>
    <submittedName>
        <fullName evidence="8">Lipoprotein-attachment site-containing protein</fullName>
    </submittedName>
</protein>
<reference evidence="9" key="1">
    <citation type="submission" date="2016-11" db="EMBL/GenBank/DDBJ databases">
        <authorList>
            <person name="Varghese N."/>
            <person name="Submissions S."/>
        </authorList>
    </citation>
    <scope>NUCLEOTIDE SEQUENCE [LARGE SCALE GENOMIC DNA]</scope>
    <source>
        <strain evidence="9">CGMCC 1.7063</strain>
    </source>
</reference>
<dbReference type="OrthoDB" id="5741367at2"/>
<evidence type="ECO:0000256" key="2">
    <source>
        <dbReference type="ARBA" id="ARBA00022729"/>
    </source>
</evidence>
<gene>
    <name evidence="8" type="ORF">SAMN04487965_2765</name>
</gene>
<sequence>MPKKFFLPCAVLLGAAGLISGCGQKGPLYLPQEPAAPAQPVTTMPAGPQSTTVEPASAPPAQTPEQAEQQQRRAPATEQTDAPAEPVYEK</sequence>
<feature type="region of interest" description="Disordered" evidence="7">
    <location>
        <begin position="23"/>
        <end position="90"/>
    </location>
</feature>
<evidence type="ECO:0000256" key="7">
    <source>
        <dbReference type="SAM" id="MobiDB-lite"/>
    </source>
</evidence>
<dbReference type="AlphaFoldDB" id="A0A1M5EQ42"/>
<dbReference type="Proteomes" id="UP000184170">
    <property type="component" value="Unassembled WGS sequence"/>
</dbReference>
<keyword evidence="4" id="KW-0564">Palmitate</keyword>
<evidence type="ECO:0000256" key="1">
    <source>
        <dbReference type="ARBA" id="ARBA00004459"/>
    </source>
</evidence>
<evidence type="ECO:0000256" key="3">
    <source>
        <dbReference type="ARBA" id="ARBA00023136"/>
    </source>
</evidence>
<evidence type="ECO:0000313" key="8">
    <source>
        <dbReference type="EMBL" id="SHF81287.1"/>
    </source>
</evidence>
<keyword evidence="2" id="KW-0732">Signal</keyword>
<dbReference type="PROSITE" id="PS51257">
    <property type="entry name" value="PROKAR_LIPOPROTEIN"/>
    <property type="match status" value="1"/>
</dbReference>
<comment type="subcellular location">
    <subcellularLocation>
        <location evidence="1">Cell outer membrane</location>
        <topology evidence="1">Lipid-anchor</topology>
    </subcellularLocation>
</comment>
<keyword evidence="6 8" id="KW-0449">Lipoprotein</keyword>
<name>A0A1M5EQ42_9GAMM</name>
<keyword evidence="9" id="KW-1185">Reference proteome</keyword>
<dbReference type="EMBL" id="FQVA01000003">
    <property type="protein sequence ID" value="SHF81287.1"/>
    <property type="molecule type" value="Genomic_DNA"/>
</dbReference>
<dbReference type="InterPro" id="IPR032831">
    <property type="entry name" value="LptM_cons"/>
</dbReference>